<evidence type="ECO:0000313" key="3">
    <source>
        <dbReference type="Proteomes" id="UP000886723"/>
    </source>
</evidence>
<reference evidence="2" key="2">
    <citation type="journal article" date="2021" name="PeerJ">
        <title>Extensive microbial diversity within the chicken gut microbiome revealed by metagenomics and culture.</title>
        <authorList>
            <person name="Gilroy R."/>
            <person name="Ravi A."/>
            <person name="Getino M."/>
            <person name="Pursley I."/>
            <person name="Horton D.L."/>
            <person name="Alikhan N.F."/>
            <person name="Baker D."/>
            <person name="Gharbi K."/>
            <person name="Hall N."/>
            <person name="Watson M."/>
            <person name="Adriaenssens E.M."/>
            <person name="Foster-Nyarko E."/>
            <person name="Jarju S."/>
            <person name="Secka A."/>
            <person name="Antonio M."/>
            <person name="Oren A."/>
            <person name="Chaudhuri R.R."/>
            <person name="La Ragione R."/>
            <person name="Hildebrand F."/>
            <person name="Pallen M.J."/>
        </authorList>
    </citation>
    <scope>NUCLEOTIDE SEQUENCE</scope>
    <source>
        <strain evidence="2">ChiBcec2-4451</strain>
    </source>
</reference>
<keyword evidence="1" id="KW-1133">Transmembrane helix</keyword>
<accession>A0A9D1NXC2</accession>
<feature type="transmembrane region" description="Helical" evidence="1">
    <location>
        <begin position="46"/>
        <end position="67"/>
    </location>
</feature>
<keyword evidence="1" id="KW-0812">Transmembrane</keyword>
<reference evidence="2" key="1">
    <citation type="submission" date="2020-10" db="EMBL/GenBank/DDBJ databases">
        <authorList>
            <person name="Gilroy R."/>
        </authorList>
    </citation>
    <scope>NUCLEOTIDE SEQUENCE</scope>
    <source>
        <strain evidence="2">ChiBcec2-4451</strain>
    </source>
</reference>
<dbReference type="Pfam" id="PF06541">
    <property type="entry name" value="ABC_trans_CmpB"/>
    <property type="match status" value="1"/>
</dbReference>
<dbReference type="InterPro" id="IPR010540">
    <property type="entry name" value="CmpB_TMEM229"/>
</dbReference>
<keyword evidence="1" id="KW-0472">Membrane</keyword>
<evidence type="ECO:0000313" key="2">
    <source>
        <dbReference type="EMBL" id="HIV13805.1"/>
    </source>
</evidence>
<dbReference type="AlphaFoldDB" id="A0A9D1NXC2"/>
<name>A0A9D1NXC2_9FIRM</name>
<dbReference type="Proteomes" id="UP000886723">
    <property type="component" value="Unassembled WGS sequence"/>
</dbReference>
<comment type="caution">
    <text evidence="2">The sequence shown here is derived from an EMBL/GenBank/DDBJ whole genome shotgun (WGS) entry which is preliminary data.</text>
</comment>
<proteinExistence type="predicted"/>
<feature type="transmembrane region" description="Helical" evidence="1">
    <location>
        <begin position="73"/>
        <end position="96"/>
    </location>
</feature>
<feature type="transmembrane region" description="Helical" evidence="1">
    <location>
        <begin position="16"/>
        <end position="34"/>
    </location>
</feature>
<evidence type="ECO:0000256" key="1">
    <source>
        <dbReference type="SAM" id="Phobius"/>
    </source>
</evidence>
<dbReference type="EMBL" id="DVON01000249">
    <property type="protein sequence ID" value="HIV13805.1"/>
    <property type="molecule type" value="Genomic_DNA"/>
</dbReference>
<feature type="transmembrane region" description="Helical" evidence="1">
    <location>
        <begin position="150"/>
        <end position="174"/>
    </location>
</feature>
<organism evidence="2 3">
    <name type="scientific">Candidatus Pullilachnospira stercoravium</name>
    <dbReference type="NCBI Taxonomy" id="2840913"/>
    <lineage>
        <taxon>Bacteria</taxon>
        <taxon>Bacillati</taxon>
        <taxon>Bacillota</taxon>
        <taxon>Clostridia</taxon>
        <taxon>Lachnospirales</taxon>
        <taxon>Lachnospiraceae</taxon>
        <taxon>Lachnospiraceae incertae sedis</taxon>
        <taxon>Candidatus Pullilachnospira</taxon>
    </lineage>
</organism>
<protein>
    <submittedName>
        <fullName evidence="2">ABC transporter permease</fullName>
    </submittedName>
</protein>
<sequence length="194" mass="22528">MERLIRLAYETDLYHFVQWFIIYSFLGWLVESIYMSICNRKLTNRGFAFSPFCPIYAVGALSVYAILKPLSGNWLLLYLAGAVLATTLEYVTALVMQHFFGAVWWDYRDKPFNYRGVICLESTIAWGFYTVFMFAFLHRFVQTAARSYPVSAGSFLAGTVILIYGIDFAMHLFWARHGSRPPENLEHIRGKWKL</sequence>
<gene>
    <name evidence="2" type="ORF">IAA63_11795</name>
</gene>
<feature type="transmembrane region" description="Helical" evidence="1">
    <location>
        <begin position="117"/>
        <end position="138"/>
    </location>
</feature>